<dbReference type="STRING" id="1027371.GOALK_045_00030"/>
<dbReference type="eggNOG" id="ENOG5030HW6">
    <property type="taxonomic scope" value="Bacteria"/>
</dbReference>
<comment type="caution">
    <text evidence="1">The sequence shown here is derived from an EMBL/GenBank/DDBJ whole genome shotgun (WGS) entry which is preliminary data.</text>
</comment>
<accession>F9VT69</accession>
<name>F9VT69_9ACTN</name>
<dbReference type="AlphaFoldDB" id="F9VT69"/>
<dbReference type="RefSeq" id="WP_006357958.1">
    <property type="nucleotide sequence ID" value="NZ_BACI01000045.1"/>
</dbReference>
<sequence>MPPSYDEVASWEPEVMAQIAFGIVRLQAHLEVEAPKAGNPVLNLTSGQWHGEARGAADTRAEGVTRWIRNTADEYGDLAEVLQTGAANIRSAITALESRTALADSRGYILDRGSRGYAINFDPARAPDGAEYDAREAFEHQSALSGLATAADDTVTATRDAISRALGEIGGITPTSVGKNRGAVDAALAESDAKAVRDGTATPEQLGRFTRMMDVTPEQLAELKKGNHAGMDPSRARYILNAMGYGDIDLKSAAATAAFGAIERRGQDIGWVFDQKQRYAGTRHSRSVSGLTPEEVSRNYKLGRALFRGSQVLSVAVTGWDEFSKYRDGDQSLGDAVAVTAGSAAGGAIGGAAAGAVVGTFFGPVGTAIGAGIGAAIGSMAGADSVQAIMD</sequence>
<evidence type="ECO:0000313" key="1">
    <source>
        <dbReference type="EMBL" id="GAA11808.1"/>
    </source>
</evidence>
<gene>
    <name evidence="1" type="ORF">GOALK_045_00030</name>
</gene>
<proteinExistence type="predicted"/>
<dbReference type="Proteomes" id="UP000003558">
    <property type="component" value="Unassembled WGS sequence"/>
</dbReference>
<reference evidence="1 2" key="1">
    <citation type="submission" date="2011-05" db="EMBL/GenBank/DDBJ databases">
        <title>Whole genome shotgun sequence of Gordonia alkanivorans NBRC 16433.</title>
        <authorList>
            <person name="Hosoyama A."/>
            <person name="Nakamura S."/>
            <person name="Takarada H."/>
            <person name="Tsuchikane K."/>
            <person name="Yamazaki S."/>
            <person name="Fujita N."/>
        </authorList>
    </citation>
    <scope>NUCLEOTIDE SEQUENCE [LARGE SCALE GENOMIC DNA]</scope>
    <source>
        <strain evidence="1 2">NBRC 16433</strain>
    </source>
</reference>
<protein>
    <recommendedName>
        <fullName evidence="3">Glycine zipper domain-containing protein</fullName>
    </recommendedName>
</protein>
<dbReference type="EMBL" id="BACI01000045">
    <property type="protein sequence ID" value="GAA11808.1"/>
    <property type="molecule type" value="Genomic_DNA"/>
</dbReference>
<evidence type="ECO:0008006" key="3">
    <source>
        <dbReference type="Google" id="ProtNLM"/>
    </source>
</evidence>
<evidence type="ECO:0000313" key="2">
    <source>
        <dbReference type="Proteomes" id="UP000003558"/>
    </source>
</evidence>
<organism evidence="1 2">
    <name type="scientific">Gordonia alkanivorans NBRC 16433</name>
    <dbReference type="NCBI Taxonomy" id="1027371"/>
    <lineage>
        <taxon>Bacteria</taxon>
        <taxon>Bacillati</taxon>
        <taxon>Actinomycetota</taxon>
        <taxon>Actinomycetes</taxon>
        <taxon>Mycobacteriales</taxon>
        <taxon>Gordoniaceae</taxon>
        <taxon>Gordonia</taxon>
    </lineage>
</organism>